<proteinExistence type="inferred from homology"/>
<dbReference type="InterPro" id="IPR002136">
    <property type="entry name" value="Ribosomal_uL4"/>
</dbReference>
<evidence type="ECO:0000313" key="7">
    <source>
        <dbReference type="EMBL" id="OGY36023.1"/>
    </source>
</evidence>
<dbReference type="AlphaFoldDB" id="A0A1G1X7R6"/>
<name>A0A1G1X7R6_9BACT</name>
<evidence type="ECO:0000313" key="8">
    <source>
        <dbReference type="Proteomes" id="UP000177941"/>
    </source>
</evidence>
<evidence type="ECO:0000256" key="6">
    <source>
        <dbReference type="SAM" id="MobiDB-lite"/>
    </source>
</evidence>
<comment type="similarity">
    <text evidence="1">Belongs to the universal ribosomal protein uL4 family.</text>
</comment>
<evidence type="ECO:0000256" key="4">
    <source>
        <dbReference type="ARBA" id="ARBA00035244"/>
    </source>
</evidence>
<dbReference type="NCBIfam" id="TIGR03953">
    <property type="entry name" value="rplD_bact"/>
    <property type="match status" value="1"/>
</dbReference>
<dbReference type="PANTHER" id="PTHR10746">
    <property type="entry name" value="50S RIBOSOMAL PROTEIN L4"/>
    <property type="match status" value="1"/>
</dbReference>
<dbReference type="GO" id="GO:0006412">
    <property type="term" value="P:translation"/>
    <property type="evidence" value="ECO:0007669"/>
    <property type="project" value="InterPro"/>
</dbReference>
<dbReference type="InterPro" id="IPR013005">
    <property type="entry name" value="Ribosomal_uL4-like"/>
</dbReference>
<dbReference type="GO" id="GO:0005840">
    <property type="term" value="C:ribosome"/>
    <property type="evidence" value="ECO:0007669"/>
    <property type="project" value="UniProtKB-KW"/>
</dbReference>
<accession>A0A1G1X7R6</accession>
<sequence>MKTPDTKKEKGKDATLPVRVLGMKISKDTLAVPEYIVGVETPALIARAIHTTHRRMRIRKAHTKERAEVQGGGRKPWKQKGTGRSRHGSSRSPVWVGGGITFGPRSRKTSIRKTQLRERRRAFSGVLAMHVQNASLMIMRLEKDTPIKTKDVTKDVAGKTGLLVIIDESHKPLERAMRNIPTVRVRYAHKVLLSDIMHAHEVWVDEAALPIIQNRCSL</sequence>
<comment type="caution">
    <text evidence="7">The sequence shown here is derived from an EMBL/GenBank/DDBJ whole genome shotgun (WGS) entry which is preliminary data.</text>
</comment>
<dbReference type="SUPFAM" id="SSF52166">
    <property type="entry name" value="Ribosomal protein L4"/>
    <property type="match status" value="1"/>
</dbReference>
<dbReference type="Proteomes" id="UP000177941">
    <property type="component" value="Unassembled WGS sequence"/>
</dbReference>
<gene>
    <name evidence="7" type="ORF">A3E36_04360</name>
</gene>
<evidence type="ECO:0000256" key="5">
    <source>
        <dbReference type="ARBA" id="ARBA00035462"/>
    </source>
</evidence>
<feature type="region of interest" description="Disordered" evidence="6">
    <location>
        <begin position="58"/>
        <end position="99"/>
    </location>
</feature>
<protein>
    <recommendedName>
        <fullName evidence="4">Large ribosomal subunit protein uL4</fullName>
    </recommendedName>
    <alternativeName>
        <fullName evidence="5">50S ribosomal protein L4</fullName>
    </alternativeName>
</protein>
<dbReference type="EMBL" id="MHHS01000040">
    <property type="protein sequence ID" value="OGY36023.1"/>
    <property type="molecule type" value="Genomic_DNA"/>
</dbReference>
<dbReference type="Gene3D" id="3.40.1370.10">
    <property type="match status" value="1"/>
</dbReference>
<dbReference type="InterPro" id="IPR023574">
    <property type="entry name" value="Ribosomal_uL4_dom_sf"/>
</dbReference>
<dbReference type="GO" id="GO:1990904">
    <property type="term" value="C:ribonucleoprotein complex"/>
    <property type="evidence" value="ECO:0007669"/>
    <property type="project" value="UniProtKB-KW"/>
</dbReference>
<feature type="compositionally biased region" description="Basic residues" evidence="6">
    <location>
        <begin position="75"/>
        <end position="89"/>
    </location>
</feature>
<organism evidence="7 8">
    <name type="scientific">Candidatus Andersenbacteria bacterium RIFCSPHIGHO2_12_FULL_45_11b</name>
    <dbReference type="NCBI Taxonomy" id="1797282"/>
    <lineage>
        <taxon>Bacteria</taxon>
        <taxon>Candidatus Anderseniibacteriota</taxon>
    </lineage>
</organism>
<dbReference type="Pfam" id="PF00573">
    <property type="entry name" value="Ribosomal_L4"/>
    <property type="match status" value="1"/>
</dbReference>
<keyword evidence="2 7" id="KW-0689">Ribosomal protein</keyword>
<reference evidence="7 8" key="1">
    <citation type="journal article" date="2016" name="Nat. Commun.">
        <title>Thousands of microbial genomes shed light on interconnected biogeochemical processes in an aquifer system.</title>
        <authorList>
            <person name="Anantharaman K."/>
            <person name="Brown C.T."/>
            <person name="Hug L.A."/>
            <person name="Sharon I."/>
            <person name="Castelle C.J."/>
            <person name="Probst A.J."/>
            <person name="Thomas B.C."/>
            <person name="Singh A."/>
            <person name="Wilkins M.J."/>
            <person name="Karaoz U."/>
            <person name="Brodie E.L."/>
            <person name="Williams K.H."/>
            <person name="Hubbard S.S."/>
            <person name="Banfield J.F."/>
        </authorList>
    </citation>
    <scope>NUCLEOTIDE SEQUENCE [LARGE SCALE GENOMIC DNA]</scope>
</reference>
<dbReference type="PANTHER" id="PTHR10746:SF6">
    <property type="entry name" value="LARGE RIBOSOMAL SUBUNIT PROTEIN UL4M"/>
    <property type="match status" value="1"/>
</dbReference>
<dbReference type="GO" id="GO:0003735">
    <property type="term" value="F:structural constituent of ribosome"/>
    <property type="evidence" value="ECO:0007669"/>
    <property type="project" value="InterPro"/>
</dbReference>
<evidence type="ECO:0000256" key="1">
    <source>
        <dbReference type="ARBA" id="ARBA00010528"/>
    </source>
</evidence>
<keyword evidence="3" id="KW-0687">Ribonucleoprotein</keyword>
<evidence type="ECO:0000256" key="3">
    <source>
        <dbReference type="ARBA" id="ARBA00023274"/>
    </source>
</evidence>
<evidence type="ECO:0000256" key="2">
    <source>
        <dbReference type="ARBA" id="ARBA00022980"/>
    </source>
</evidence>